<keyword evidence="5" id="KW-1133">Transmembrane helix</keyword>
<dbReference type="GO" id="GO:0005886">
    <property type="term" value="C:plasma membrane"/>
    <property type="evidence" value="ECO:0007669"/>
    <property type="project" value="TreeGrafter"/>
</dbReference>
<dbReference type="EMBL" id="OW240921">
    <property type="protein sequence ID" value="CAH2318685.1"/>
    <property type="molecule type" value="Genomic_DNA"/>
</dbReference>
<dbReference type="PROSITE" id="PS50835">
    <property type="entry name" value="IG_LIKE"/>
    <property type="match status" value="2"/>
</dbReference>
<dbReference type="InterPro" id="IPR003599">
    <property type="entry name" value="Ig_sub"/>
</dbReference>
<dbReference type="InterPro" id="IPR013783">
    <property type="entry name" value="Ig-like_fold"/>
</dbReference>
<evidence type="ECO:0000256" key="2">
    <source>
        <dbReference type="ARBA" id="ARBA00022692"/>
    </source>
</evidence>
<dbReference type="SUPFAM" id="SSF48726">
    <property type="entry name" value="Immunoglobulin"/>
    <property type="match status" value="5"/>
</dbReference>
<dbReference type="Gene3D" id="2.60.40.10">
    <property type="entry name" value="Immunoglobulins"/>
    <property type="match status" value="6"/>
</dbReference>
<evidence type="ECO:0000256" key="8">
    <source>
        <dbReference type="ARBA" id="ARBA00038361"/>
    </source>
</evidence>
<dbReference type="PANTHER" id="PTHR12035:SF125">
    <property type="entry name" value="SIALIC ACID-BINDING IG-LIKE LECTIN 5"/>
    <property type="match status" value="1"/>
</dbReference>
<dbReference type="InterPro" id="IPR051036">
    <property type="entry name" value="SIGLEC"/>
</dbReference>
<organism evidence="11 12">
    <name type="scientific">Pelobates cultripes</name>
    <name type="common">Western spadefoot toad</name>
    <dbReference type="NCBI Taxonomy" id="61616"/>
    <lineage>
        <taxon>Eukaryota</taxon>
        <taxon>Metazoa</taxon>
        <taxon>Chordata</taxon>
        <taxon>Craniata</taxon>
        <taxon>Vertebrata</taxon>
        <taxon>Euteleostomi</taxon>
        <taxon>Amphibia</taxon>
        <taxon>Batrachia</taxon>
        <taxon>Anura</taxon>
        <taxon>Pelobatoidea</taxon>
        <taxon>Pelobatidae</taxon>
        <taxon>Pelobates</taxon>
    </lineage>
</organism>
<evidence type="ECO:0000256" key="5">
    <source>
        <dbReference type="ARBA" id="ARBA00022989"/>
    </source>
</evidence>
<dbReference type="GO" id="GO:0007155">
    <property type="term" value="P:cell adhesion"/>
    <property type="evidence" value="ECO:0007669"/>
    <property type="project" value="UniProtKB-KW"/>
</dbReference>
<dbReference type="InterPro" id="IPR036179">
    <property type="entry name" value="Ig-like_dom_sf"/>
</dbReference>
<dbReference type="GO" id="GO:0030246">
    <property type="term" value="F:carbohydrate binding"/>
    <property type="evidence" value="ECO:0007669"/>
    <property type="project" value="UniProtKB-KW"/>
</dbReference>
<keyword evidence="4" id="KW-0130">Cell adhesion</keyword>
<keyword evidence="9" id="KW-0732">Signal</keyword>
<reference evidence="11" key="1">
    <citation type="submission" date="2022-03" db="EMBL/GenBank/DDBJ databases">
        <authorList>
            <person name="Alioto T."/>
            <person name="Alioto T."/>
            <person name="Gomez Garrido J."/>
        </authorList>
    </citation>
    <scope>NUCLEOTIDE SEQUENCE</scope>
</reference>
<dbReference type="Proteomes" id="UP001295444">
    <property type="component" value="Chromosome 10"/>
</dbReference>
<dbReference type="InterPro" id="IPR007110">
    <property type="entry name" value="Ig-like_dom"/>
</dbReference>
<feature type="domain" description="Ig-like" evidence="10">
    <location>
        <begin position="265"/>
        <end position="369"/>
    </location>
</feature>
<feature type="domain" description="Ig-like" evidence="10">
    <location>
        <begin position="612"/>
        <end position="700"/>
    </location>
</feature>
<dbReference type="PANTHER" id="PTHR12035">
    <property type="entry name" value="SIALIC ACID BINDING IMMUNOGLOBULIN-LIKE LECTIN"/>
    <property type="match status" value="1"/>
</dbReference>
<dbReference type="SMART" id="SM00409">
    <property type="entry name" value="IG"/>
    <property type="match status" value="6"/>
</dbReference>
<evidence type="ECO:0000256" key="1">
    <source>
        <dbReference type="ARBA" id="ARBA00004167"/>
    </source>
</evidence>
<keyword evidence="7" id="KW-1015">Disulfide bond</keyword>
<comment type="subcellular location">
    <subcellularLocation>
        <location evidence="1">Membrane</location>
        <topology evidence="1">Single-pass membrane protein</topology>
    </subcellularLocation>
</comment>
<accession>A0AAD1T6V4</accession>
<evidence type="ECO:0000256" key="9">
    <source>
        <dbReference type="SAM" id="SignalP"/>
    </source>
</evidence>
<feature type="chain" id="PRO_5042271849" evidence="9">
    <location>
        <begin position="31"/>
        <end position="743"/>
    </location>
</feature>
<keyword evidence="12" id="KW-1185">Reference proteome</keyword>
<evidence type="ECO:0000256" key="3">
    <source>
        <dbReference type="ARBA" id="ARBA00022734"/>
    </source>
</evidence>
<keyword evidence="2" id="KW-0812">Transmembrane</keyword>
<proteinExistence type="inferred from homology"/>
<evidence type="ECO:0000313" key="12">
    <source>
        <dbReference type="Proteomes" id="UP001295444"/>
    </source>
</evidence>
<comment type="similarity">
    <text evidence="8">Belongs to the immunoglobulin superfamily. SIGLEC (sialic acid binding Ig-like lectin) family.</text>
</comment>
<evidence type="ECO:0000256" key="4">
    <source>
        <dbReference type="ARBA" id="ARBA00022889"/>
    </source>
</evidence>
<name>A0AAD1T6V4_PELCU</name>
<dbReference type="GO" id="GO:0033691">
    <property type="term" value="F:sialic acid binding"/>
    <property type="evidence" value="ECO:0007669"/>
    <property type="project" value="TreeGrafter"/>
</dbReference>
<evidence type="ECO:0000256" key="7">
    <source>
        <dbReference type="ARBA" id="ARBA00023157"/>
    </source>
</evidence>
<feature type="signal peptide" evidence="9">
    <location>
        <begin position="1"/>
        <end position="30"/>
    </location>
</feature>
<evidence type="ECO:0000313" key="11">
    <source>
        <dbReference type="EMBL" id="CAH2318685.1"/>
    </source>
</evidence>
<dbReference type="InterPro" id="IPR013162">
    <property type="entry name" value="CD80_C2-set"/>
</dbReference>
<evidence type="ECO:0000259" key="10">
    <source>
        <dbReference type="PROSITE" id="PS50835"/>
    </source>
</evidence>
<dbReference type="AlphaFoldDB" id="A0AAD1T6V4"/>
<keyword evidence="6" id="KW-0472">Membrane</keyword>
<evidence type="ECO:0000256" key="6">
    <source>
        <dbReference type="ARBA" id="ARBA00023136"/>
    </source>
</evidence>
<dbReference type="Pfam" id="PF08205">
    <property type="entry name" value="C2-set_2"/>
    <property type="match status" value="1"/>
</dbReference>
<gene>
    <name evidence="11" type="ORF">PECUL_23A018202</name>
</gene>
<protein>
    <submittedName>
        <fullName evidence="11">Sialic acid-binding Ig-like lectin 12, partial</fullName>
    </submittedName>
</protein>
<sequence length="743" mass="82650">MRFRRYTFQYQGQHLALIFILSLLWKDNTCQQTPSYSIKAPIKVIAQTGFCVYVPCTFTVPGNNLSTNARGIVYKGTLLQFNNVASKTGSGPSIGGKVQLVGDVLKGDCTFRITDVQDSDESQYRFRIEDGFTLYTYLEIQPYVKVTDMTCKSQSSYNLKVPSRVVVQRGLCAYIPCTFTIPADKTLTPNAQGIWYKENKVTNSNPVASKTGSVANTGGRILLTGDVSKGDCSFSINDVQEADESPYRFRIEDGSLKFNYMDNFPYVKVTELTEKPLIFPQRSLLADQEATLTCMSPVRCTGSPPSITWQGSEELNSGKTQSYRVDYEDGNWTYISYITFTPSKKSNMSSLTCTVHYRASNATTSADIILKVEHNTCQQTPSYSIKAPIKVIAQTGFCVYVPCTFTVPGNNLSTNARGIVYKGTLLQFNNVASKTGSGPSIGGKVQLVGDVLKGDCTFRITDVQDSDESQYRFRIEDGFTLYTYLEIQPYVKVTDMTCKSQSSYNLKVPSRVVVQRGLCAYIPCTFTIPADKTLTPNAQGIWYKENKVTNSNPVASKTGSVANTGGRILLTGDVSKGDCSFSINDVQEADESPYRFRIEDGSLKFNYMDNFPYVKVTELTEKPLIFPQMSLLAGQEATLTCMSPARCTGSPPSITWQGSEELNSGKTQSYRVDYEDEFGELILATALTNCPQHTFQVRVSWSPRNYNPVLCLYHFIRADSKPLSDILRWCLSRHPATTRSHSP</sequence>
<keyword evidence="3" id="KW-0430">Lectin</keyword>